<dbReference type="SUPFAM" id="SSF56112">
    <property type="entry name" value="Protein kinase-like (PK-like)"/>
    <property type="match status" value="1"/>
</dbReference>
<dbReference type="Gene3D" id="1.25.40.20">
    <property type="entry name" value="Ankyrin repeat-containing domain"/>
    <property type="match status" value="4"/>
</dbReference>
<dbReference type="AlphaFoldDB" id="A0A433Q225"/>
<proteinExistence type="predicted"/>
<evidence type="ECO:0000313" key="3">
    <source>
        <dbReference type="EMBL" id="RUS23863.1"/>
    </source>
</evidence>
<keyword evidence="1" id="KW-0677">Repeat</keyword>
<reference evidence="3 4" key="1">
    <citation type="journal article" date="2018" name="New Phytol.">
        <title>Phylogenomics of Endogonaceae and evolution of mycorrhizas within Mucoromycota.</title>
        <authorList>
            <person name="Chang Y."/>
            <person name="Desiro A."/>
            <person name="Na H."/>
            <person name="Sandor L."/>
            <person name="Lipzen A."/>
            <person name="Clum A."/>
            <person name="Barry K."/>
            <person name="Grigoriev I.V."/>
            <person name="Martin F.M."/>
            <person name="Stajich J.E."/>
            <person name="Smith M.E."/>
            <person name="Bonito G."/>
            <person name="Spatafora J.W."/>
        </authorList>
    </citation>
    <scope>NUCLEOTIDE SEQUENCE [LARGE SCALE GENOMIC DNA]</scope>
    <source>
        <strain evidence="3 4">AD002</strain>
    </source>
</reference>
<dbReference type="PANTHER" id="PTHR24198">
    <property type="entry name" value="ANKYRIN REPEAT AND PROTEIN KINASE DOMAIN-CONTAINING PROTEIN"/>
    <property type="match status" value="1"/>
</dbReference>
<sequence>MYSQVLLWEIAAGRPPFPQYVEDNDQLLMHIVEHDLRETDAIANSKYTNLYHRAWSKVREDRPHLTEMVECLDALWQPNIFAASRAGDLQALAWYISHGGDLNAKGEDGFGVLDSASQASDPVPLLRWLLRANVDVANHGWRAISSICNNSASIEAVKLLFAAVATTIPRPENVEPFLTDLCANLEAESIFGTMKFLVTVMGAKVNDTDSAGETALVKLLTYRALDTEALEFLLKYRANPNALDADGTPILFIALREQNGVYLIDQLVKHGASTHSKDDQDRSLLHILFDDDEMAWTNGTDWRKGDLASMLKMVEQLISHGAGVNSRDAGGNTPLFYLLGRAPFTSGEIDALVEQLIVRFRADVSAVNNRGDTVLHVLLGAGWSRSRQKQHGRSIKNAFRLLMANGADPSTRNNEGLTILHSLYRRPYDFNDEARIVTSTAMTNNVDLNARESKYGWTALFMVANSYSKGFTIDSYHRAKTLEYLLGMGAEVSIADMNNRTVWVELISNPHTDTDSMKVLLKHGAKVTFKDELDHIIPVSHYIAETSNNPLADLEYIAELLEIMTDQTSIQDMVNVASWRSGTALHTLLKREIEFSEAAIFLLKKGANPSTLTPFKPVDTTDDVIKAFAINGHFVAPNDIWLLPGEIVGDALTIAANRGHLDSVKAIVELRAECRNLESLRKAFTFAKGEKQADIQQYLEKWIDYETFILGLSSSMMSSIDYR</sequence>
<comment type="caution">
    <text evidence="3">The sequence shown here is derived from an EMBL/GenBank/DDBJ whole genome shotgun (WGS) entry which is preliminary data.</text>
</comment>
<evidence type="ECO:0000256" key="1">
    <source>
        <dbReference type="ARBA" id="ARBA00022737"/>
    </source>
</evidence>
<keyword evidence="2" id="KW-0040">ANK repeat</keyword>
<accession>A0A433Q225</accession>
<name>A0A433Q225_9FUNG</name>
<organism evidence="3 4">
    <name type="scientific">Jimgerdemannia flammicorona</name>
    <dbReference type="NCBI Taxonomy" id="994334"/>
    <lineage>
        <taxon>Eukaryota</taxon>
        <taxon>Fungi</taxon>
        <taxon>Fungi incertae sedis</taxon>
        <taxon>Mucoromycota</taxon>
        <taxon>Mucoromycotina</taxon>
        <taxon>Endogonomycetes</taxon>
        <taxon>Endogonales</taxon>
        <taxon>Endogonaceae</taxon>
        <taxon>Jimgerdemannia</taxon>
    </lineage>
</organism>
<evidence type="ECO:0000313" key="4">
    <source>
        <dbReference type="Proteomes" id="UP000274822"/>
    </source>
</evidence>
<dbReference type="Proteomes" id="UP000274822">
    <property type="component" value="Unassembled WGS sequence"/>
</dbReference>
<dbReference type="EMBL" id="RBNJ01018269">
    <property type="protein sequence ID" value="RUS23863.1"/>
    <property type="molecule type" value="Genomic_DNA"/>
</dbReference>
<dbReference type="InterPro" id="IPR036770">
    <property type="entry name" value="Ankyrin_rpt-contain_sf"/>
</dbReference>
<evidence type="ECO:0000256" key="2">
    <source>
        <dbReference type="ARBA" id="ARBA00023043"/>
    </source>
</evidence>
<dbReference type="InterPro" id="IPR002110">
    <property type="entry name" value="Ankyrin_rpt"/>
</dbReference>
<protein>
    <submittedName>
        <fullName evidence="3">Ankyrin repeat-containing domain protein</fullName>
    </submittedName>
</protein>
<gene>
    <name evidence="3" type="ORF">BC938DRAFT_474500</name>
</gene>
<keyword evidence="4" id="KW-1185">Reference proteome</keyword>
<dbReference type="SUPFAM" id="SSF48403">
    <property type="entry name" value="Ankyrin repeat"/>
    <property type="match status" value="2"/>
</dbReference>
<dbReference type="Gene3D" id="1.10.510.10">
    <property type="entry name" value="Transferase(Phosphotransferase) domain 1"/>
    <property type="match status" value="1"/>
</dbReference>
<dbReference type="SMART" id="SM00248">
    <property type="entry name" value="ANK"/>
    <property type="match status" value="8"/>
</dbReference>
<dbReference type="InterPro" id="IPR011009">
    <property type="entry name" value="Kinase-like_dom_sf"/>
</dbReference>
<dbReference type="PANTHER" id="PTHR24198:SF165">
    <property type="entry name" value="ANKYRIN REPEAT-CONTAINING PROTEIN-RELATED"/>
    <property type="match status" value="1"/>
</dbReference>